<proteinExistence type="predicted"/>
<keyword evidence="1" id="KW-0472">Membrane</keyword>
<evidence type="ECO:0000256" key="1">
    <source>
        <dbReference type="SAM" id="Phobius"/>
    </source>
</evidence>
<dbReference type="EnsemblMetazoa" id="GAUT019557-RA">
    <property type="protein sequence ID" value="GAUT019557-PA"/>
    <property type="gene ID" value="GAUT019557"/>
</dbReference>
<dbReference type="AlphaFoldDB" id="A0A1A9UY55"/>
<dbReference type="Proteomes" id="UP000078200">
    <property type="component" value="Unassembled WGS sequence"/>
</dbReference>
<protein>
    <submittedName>
        <fullName evidence="2">Uncharacterized protein</fullName>
    </submittedName>
</protein>
<evidence type="ECO:0000313" key="3">
    <source>
        <dbReference type="Proteomes" id="UP000078200"/>
    </source>
</evidence>
<keyword evidence="3" id="KW-1185">Reference proteome</keyword>
<sequence length="104" mass="12032">MRLAKNVLDKSYYVMLALINIGQDLITLLTSALVFNVHGLAGSRIPICLVYASRRYCPKNALRKNFTEKLRQRAVLFLDSSPQRCVDHSIWFLEKMQLYDLGQR</sequence>
<feature type="transmembrane region" description="Helical" evidence="1">
    <location>
        <begin position="12"/>
        <end position="35"/>
    </location>
</feature>
<name>A0A1A9UY55_GLOAU</name>
<keyword evidence="1" id="KW-0812">Transmembrane</keyword>
<dbReference type="VEuPathDB" id="VectorBase:GAUT019557"/>
<organism evidence="2 3">
    <name type="scientific">Glossina austeni</name>
    <name type="common">Savannah tsetse fly</name>
    <dbReference type="NCBI Taxonomy" id="7395"/>
    <lineage>
        <taxon>Eukaryota</taxon>
        <taxon>Metazoa</taxon>
        <taxon>Ecdysozoa</taxon>
        <taxon>Arthropoda</taxon>
        <taxon>Hexapoda</taxon>
        <taxon>Insecta</taxon>
        <taxon>Pterygota</taxon>
        <taxon>Neoptera</taxon>
        <taxon>Endopterygota</taxon>
        <taxon>Diptera</taxon>
        <taxon>Brachycera</taxon>
        <taxon>Muscomorpha</taxon>
        <taxon>Hippoboscoidea</taxon>
        <taxon>Glossinidae</taxon>
        <taxon>Glossina</taxon>
    </lineage>
</organism>
<keyword evidence="1" id="KW-1133">Transmembrane helix</keyword>
<evidence type="ECO:0000313" key="2">
    <source>
        <dbReference type="EnsemblMetazoa" id="GAUT019557-PA"/>
    </source>
</evidence>
<accession>A0A1A9UY55</accession>
<reference evidence="2" key="1">
    <citation type="submission" date="2020-05" db="UniProtKB">
        <authorList>
            <consortium name="EnsemblMetazoa"/>
        </authorList>
    </citation>
    <scope>IDENTIFICATION</scope>
    <source>
        <strain evidence="2">TTRI</strain>
    </source>
</reference>